<keyword evidence="1" id="KW-0732">Signal</keyword>
<accession>A0A8H3L8Z4</accession>
<evidence type="ECO:0008006" key="4">
    <source>
        <dbReference type="Google" id="ProtNLM"/>
    </source>
</evidence>
<dbReference type="AlphaFoldDB" id="A0A8H3L8Z4"/>
<evidence type="ECO:0000313" key="3">
    <source>
        <dbReference type="Proteomes" id="UP000615446"/>
    </source>
</evidence>
<feature type="signal peptide" evidence="1">
    <location>
        <begin position="1"/>
        <end position="24"/>
    </location>
</feature>
<name>A0A8H3L8Z4_9GLOM</name>
<dbReference type="EMBL" id="BLAL01000060">
    <property type="protein sequence ID" value="GES82466.1"/>
    <property type="molecule type" value="Genomic_DNA"/>
</dbReference>
<reference evidence="2" key="1">
    <citation type="submission" date="2019-10" db="EMBL/GenBank/DDBJ databases">
        <title>Conservation and host-specific expression of non-tandemly repeated heterogenous ribosome RNA gene in arbuscular mycorrhizal fungi.</title>
        <authorList>
            <person name="Maeda T."/>
            <person name="Kobayashi Y."/>
            <person name="Nakagawa T."/>
            <person name="Ezawa T."/>
            <person name="Yamaguchi K."/>
            <person name="Bino T."/>
            <person name="Nishimoto Y."/>
            <person name="Shigenobu S."/>
            <person name="Kawaguchi M."/>
        </authorList>
    </citation>
    <scope>NUCLEOTIDE SEQUENCE</scope>
    <source>
        <strain evidence="2">HR1</strain>
    </source>
</reference>
<protein>
    <recommendedName>
        <fullName evidence="4">Secreted protein</fullName>
    </recommendedName>
</protein>
<proteinExistence type="predicted"/>
<evidence type="ECO:0000256" key="1">
    <source>
        <dbReference type="SAM" id="SignalP"/>
    </source>
</evidence>
<sequence>MKMMPLVLIITLMQLLLNINLGECSRLTFVLRAVKACKRNIKNKNVTAIEIVKQDKGSGWVGGLQHD</sequence>
<feature type="chain" id="PRO_5034765269" description="Secreted protein" evidence="1">
    <location>
        <begin position="25"/>
        <end position="67"/>
    </location>
</feature>
<dbReference type="Proteomes" id="UP000615446">
    <property type="component" value="Unassembled WGS sequence"/>
</dbReference>
<organism evidence="2 3">
    <name type="scientific">Rhizophagus clarus</name>
    <dbReference type="NCBI Taxonomy" id="94130"/>
    <lineage>
        <taxon>Eukaryota</taxon>
        <taxon>Fungi</taxon>
        <taxon>Fungi incertae sedis</taxon>
        <taxon>Mucoromycota</taxon>
        <taxon>Glomeromycotina</taxon>
        <taxon>Glomeromycetes</taxon>
        <taxon>Glomerales</taxon>
        <taxon>Glomeraceae</taxon>
        <taxon>Rhizophagus</taxon>
    </lineage>
</organism>
<comment type="caution">
    <text evidence="2">The sequence shown here is derived from an EMBL/GenBank/DDBJ whole genome shotgun (WGS) entry which is preliminary data.</text>
</comment>
<evidence type="ECO:0000313" key="2">
    <source>
        <dbReference type="EMBL" id="GES82466.1"/>
    </source>
</evidence>
<gene>
    <name evidence="2" type="ORF">RCL2_000967400</name>
</gene>